<sequence length="97" mass="11081">MVEMRLRATDGLPQVWRYAVRKSRHKLQYGLDLISISVPTHWRSPALVLPTEHVLGQTTGDESGMLLVRVKERGSQPKRVRVVVGYVTTISERRDQS</sequence>
<protein>
    <submittedName>
        <fullName evidence="1">Uncharacterized protein</fullName>
    </submittedName>
</protein>
<dbReference type="OrthoDB" id="3672252at2759"/>
<proteinExistence type="predicted"/>
<name>M2URZ3_COCH5</name>
<accession>M2URZ3</accession>
<keyword evidence="2" id="KW-1185">Reference proteome</keyword>
<organism evidence="1 2">
    <name type="scientific">Cochliobolus heterostrophus (strain C5 / ATCC 48332 / race O)</name>
    <name type="common">Southern corn leaf blight fungus</name>
    <name type="synonym">Bipolaris maydis</name>
    <dbReference type="NCBI Taxonomy" id="701091"/>
    <lineage>
        <taxon>Eukaryota</taxon>
        <taxon>Fungi</taxon>
        <taxon>Dikarya</taxon>
        <taxon>Ascomycota</taxon>
        <taxon>Pezizomycotina</taxon>
        <taxon>Dothideomycetes</taxon>
        <taxon>Pleosporomycetidae</taxon>
        <taxon>Pleosporales</taxon>
        <taxon>Pleosporineae</taxon>
        <taxon>Pleosporaceae</taxon>
        <taxon>Bipolaris</taxon>
    </lineage>
</organism>
<dbReference type="AlphaFoldDB" id="M2URZ3"/>
<evidence type="ECO:0000313" key="1">
    <source>
        <dbReference type="EMBL" id="EMD90672.1"/>
    </source>
</evidence>
<dbReference type="HOGENOM" id="CLU_2346524_0_0_1"/>
<reference evidence="1 2" key="1">
    <citation type="journal article" date="2012" name="PLoS Pathog.">
        <title>Diverse lifestyles and strategies of plant pathogenesis encoded in the genomes of eighteen Dothideomycetes fungi.</title>
        <authorList>
            <person name="Ohm R.A."/>
            <person name="Feau N."/>
            <person name="Henrissat B."/>
            <person name="Schoch C.L."/>
            <person name="Horwitz B.A."/>
            <person name="Barry K.W."/>
            <person name="Condon B.J."/>
            <person name="Copeland A.C."/>
            <person name="Dhillon B."/>
            <person name="Glaser F."/>
            <person name="Hesse C.N."/>
            <person name="Kosti I."/>
            <person name="LaButti K."/>
            <person name="Lindquist E.A."/>
            <person name="Lucas S."/>
            <person name="Salamov A.A."/>
            <person name="Bradshaw R.E."/>
            <person name="Ciuffetti L."/>
            <person name="Hamelin R.C."/>
            <person name="Kema G.H.J."/>
            <person name="Lawrence C."/>
            <person name="Scott J.A."/>
            <person name="Spatafora J.W."/>
            <person name="Turgeon B.G."/>
            <person name="de Wit P.J.G.M."/>
            <person name="Zhong S."/>
            <person name="Goodwin S.B."/>
            <person name="Grigoriev I.V."/>
        </authorList>
    </citation>
    <scope>NUCLEOTIDE SEQUENCE [LARGE SCALE GENOMIC DNA]</scope>
    <source>
        <strain evidence="2">C5 / ATCC 48332 / race O</strain>
    </source>
</reference>
<gene>
    <name evidence="1" type="ORF">COCHEDRAFT_1022477</name>
</gene>
<dbReference type="EMBL" id="KB445578">
    <property type="protein sequence ID" value="EMD90672.1"/>
    <property type="molecule type" value="Genomic_DNA"/>
</dbReference>
<dbReference type="Proteomes" id="UP000016936">
    <property type="component" value="Unassembled WGS sequence"/>
</dbReference>
<evidence type="ECO:0000313" key="2">
    <source>
        <dbReference type="Proteomes" id="UP000016936"/>
    </source>
</evidence>
<reference evidence="2" key="2">
    <citation type="journal article" date="2013" name="PLoS Genet.">
        <title>Comparative genome structure, secondary metabolite, and effector coding capacity across Cochliobolus pathogens.</title>
        <authorList>
            <person name="Condon B.J."/>
            <person name="Leng Y."/>
            <person name="Wu D."/>
            <person name="Bushley K.E."/>
            <person name="Ohm R.A."/>
            <person name="Otillar R."/>
            <person name="Martin J."/>
            <person name="Schackwitz W."/>
            <person name="Grimwood J."/>
            <person name="MohdZainudin N."/>
            <person name="Xue C."/>
            <person name="Wang R."/>
            <person name="Manning V.A."/>
            <person name="Dhillon B."/>
            <person name="Tu Z.J."/>
            <person name="Steffenson B.J."/>
            <person name="Salamov A."/>
            <person name="Sun H."/>
            <person name="Lowry S."/>
            <person name="LaButti K."/>
            <person name="Han J."/>
            <person name="Copeland A."/>
            <person name="Lindquist E."/>
            <person name="Barry K."/>
            <person name="Schmutz J."/>
            <person name="Baker S.E."/>
            <person name="Ciuffetti L.M."/>
            <person name="Grigoriev I.V."/>
            <person name="Zhong S."/>
            <person name="Turgeon B.G."/>
        </authorList>
    </citation>
    <scope>NUCLEOTIDE SEQUENCE [LARGE SCALE GENOMIC DNA]</scope>
    <source>
        <strain evidence="2">C5 / ATCC 48332 / race O</strain>
    </source>
</reference>